<dbReference type="AlphaFoldDB" id="A0A1M7U6P5"/>
<protein>
    <submittedName>
        <fullName evidence="1">Uncharacterized protein</fullName>
    </submittedName>
</protein>
<keyword evidence="2" id="KW-1185">Reference proteome</keyword>
<accession>A0A1M7U6P5</accession>
<organism evidence="1 2">
    <name type="scientific">Bradyrhizobium erythrophlei</name>
    <dbReference type="NCBI Taxonomy" id="1437360"/>
    <lineage>
        <taxon>Bacteria</taxon>
        <taxon>Pseudomonadati</taxon>
        <taxon>Pseudomonadota</taxon>
        <taxon>Alphaproteobacteria</taxon>
        <taxon>Hyphomicrobiales</taxon>
        <taxon>Nitrobacteraceae</taxon>
        <taxon>Bradyrhizobium</taxon>
    </lineage>
</organism>
<sequence>MMSCDADDIAKLFSGLRATVIDQRSGARPLGIDLNPNAERACGSKLHGAVQARPLRV</sequence>
<proteinExistence type="predicted"/>
<dbReference type="EMBL" id="LT670849">
    <property type="protein sequence ID" value="SHN78691.1"/>
    <property type="molecule type" value="Genomic_DNA"/>
</dbReference>
<dbReference type="Proteomes" id="UP000184096">
    <property type="component" value="Chromosome I"/>
</dbReference>
<gene>
    <name evidence="1" type="ORF">SAMN05444170_3751</name>
</gene>
<name>A0A1M7U6P5_9BRAD</name>
<evidence type="ECO:0000313" key="1">
    <source>
        <dbReference type="EMBL" id="SHN78691.1"/>
    </source>
</evidence>
<reference evidence="2" key="1">
    <citation type="submission" date="2016-11" db="EMBL/GenBank/DDBJ databases">
        <authorList>
            <person name="Varghese N."/>
            <person name="Submissions S."/>
        </authorList>
    </citation>
    <scope>NUCLEOTIDE SEQUENCE [LARGE SCALE GENOMIC DNA]</scope>
    <source>
        <strain evidence="2">GAS401</strain>
    </source>
</reference>
<evidence type="ECO:0000313" key="2">
    <source>
        <dbReference type="Proteomes" id="UP000184096"/>
    </source>
</evidence>